<evidence type="ECO:0000256" key="1">
    <source>
        <dbReference type="ARBA" id="ARBA00004141"/>
    </source>
</evidence>
<dbReference type="PANTHER" id="PTHR35457">
    <property type="entry name" value="HEME A SYNTHASE"/>
    <property type="match status" value="1"/>
</dbReference>
<comment type="subcellular location">
    <subcellularLocation>
        <location evidence="11">Cell membrane</location>
        <topology evidence="11">Multi-pass membrane protein</topology>
    </subcellularLocation>
    <subcellularLocation>
        <location evidence="1">Membrane</location>
        <topology evidence="1">Multi-pass membrane protein</topology>
    </subcellularLocation>
</comment>
<dbReference type="EC" id="1.17.99.9" evidence="11"/>
<feature type="transmembrane region" description="Helical" evidence="11">
    <location>
        <begin position="260"/>
        <end position="280"/>
    </location>
</feature>
<protein>
    <recommendedName>
        <fullName evidence="11">Heme A synthase</fullName>
        <shortName evidence="11">HAS</shortName>
        <ecNumber evidence="11">1.17.99.9</ecNumber>
    </recommendedName>
    <alternativeName>
        <fullName evidence="11">Cytochrome aa3-controlling protein</fullName>
    </alternativeName>
</protein>
<reference evidence="12 13" key="1">
    <citation type="submission" date="2016-01" db="EMBL/GenBank/DDBJ databases">
        <title>Draft Genome Sequences of Seven Thermophilic Sporeformers Isolated from Foods.</title>
        <authorList>
            <person name="Berendsen E.M."/>
            <person name="Wells-Bennik M.H."/>
            <person name="Krawcyk A.O."/>
            <person name="De Jong A."/>
            <person name="Holsappel S."/>
            <person name="Eijlander R.T."/>
            <person name="Kuipers O.P."/>
        </authorList>
    </citation>
    <scope>NUCLEOTIDE SEQUENCE [LARGE SCALE GENOMIC DNA]</scope>
    <source>
        <strain evidence="12 13">B4119</strain>
    </source>
</reference>
<organism evidence="12 13">
    <name type="scientific">Saccharococcus caldoxylosilyticus</name>
    <dbReference type="NCBI Taxonomy" id="81408"/>
    <lineage>
        <taxon>Bacteria</taxon>
        <taxon>Bacillati</taxon>
        <taxon>Bacillota</taxon>
        <taxon>Bacilli</taxon>
        <taxon>Bacillales</taxon>
        <taxon>Anoxybacillaceae</taxon>
        <taxon>Saccharococcus</taxon>
    </lineage>
</organism>
<dbReference type="STRING" id="81408.B4119_1208"/>
<keyword evidence="9 11" id="KW-0472">Membrane</keyword>
<comment type="similarity">
    <text evidence="11">Belongs to the COX15/CtaA family. Type 1 subfamily.</text>
</comment>
<accession>A0A150L5N6</accession>
<name>A0A150L5N6_9BACL</name>
<dbReference type="GO" id="GO:0005886">
    <property type="term" value="C:plasma membrane"/>
    <property type="evidence" value="ECO:0007669"/>
    <property type="project" value="UniProtKB-SubCell"/>
</dbReference>
<proteinExistence type="inferred from homology"/>
<comment type="catalytic activity">
    <reaction evidence="11">
        <text>Fe(II)-heme o + 2 A + H2O = Fe(II)-heme a + 2 AH2</text>
        <dbReference type="Rhea" id="RHEA:63388"/>
        <dbReference type="ChEBI" id="CHEBI:13193"/>
        <dbReference type="ChEBI" id="CHEBI:15377"/>
        <dbReference type="ChEBI" id="CHEBI:17499"/>
        <dbReference type="ChEBI" id="CHEBI:60530"/>
        <dbReference type="ChEBI" id="CHEBI:61715"/>
        <dbReference type="EC" id="1.17.99.9"/>
    </reaction>
</comment>
<sequence length="364" mass="41072">MFSAYHHVKLYLAKLPFLFLFCKINVYFTKIIDKIMISHYKKVKILQRSLKWFASATTLAMLFVLIGGALVTKTGSGMGCGRSWPLCHGQFIPSQITPELVIELSHRLVSGLAGIMVLVLSVWTWRAIGHIRETKFLAIVSFVFLVLQGLIGAAAVVWGQSDFVLALHFGISLISFAAVFLLTLLIFEIDKKFDAESLVLDRKMKFHIYGVITYSYIVVYTGALVRHMQASLACPSWPICAKARIMPVQLHEWVQMGHRLAAALIIVWISVATIQAVKYYKQQRVVYWGWIISLILVLLQMITGALIVLTQLNLYIALAHAFFISCLFGVLSYLMMLALRSNHHQQQVKETNEPTKSVPSILLK</sequence>
<comment type="pathway">
    <text evidence="11">Porphyrin-containing compound metabolism; heme A biosynthesis; heme A from heme O: step 1/1.</text>
</comment>
<feature type="transmembrane region" description="Helical" evidence="11">
    <location>
        <begin position="165"/>
        <end position="187"/>
    </location>
</feature>
<gene>
    <name evidence="11" type="primary">ctaA</name>
    <name evidence="12" type="ORF">B4119_1208</name>
</gene>
<dbReference type="InterPro" id="IPR023755">
    <property type="entry name" value="HemeA_Synthase_type1"/>
</dbReference>
<comment type="subunit">
    <text evidence="11">Interacts with CtaB.</text>
</comment>
<dbReference type="InterPro" id="IPR050450">
    <property type="entry name" value="COX15/CtaA_HemeA_synthase"/>
</dbReference>
<dbReference type="Pfam" id="PF02628">
    <property type="entry name" value="COX15-CtaA"/>
    <property type="match status" value="1"/>
</dbReference>
<keyword evidence="2 11" id="KW-1003">Cell membrane</keyword>
<evidence type="ECO:0000256" key="11">
    <source>
        <dbReference type="HAMAP-Rule" id="MF_01664"/>
    </source>
</evidence>
<evidence type="ECO:0000313" key="12">
    <source>
        <dbReference type="EMBL" id="KYD07296.1"/>
    </source>
</evidence>
<comment type="function">
    <text evidence="11">Catalyzes the conversion of heme O to heme A by two successive hydroxylations of the methyl group at C8. The first hydroxylation forms heme I, the second hydroxylation results in an unstable dihydroxymethyl group, which spontaneously dehydrates, resulting in the formyl group of heme A.</text>
</comment>
<evidence type="ECO:0000256" key="6">
    <source>
        <dbReference type="ARBA" id="ARBA00023002"/>
    </source>
</evidence>
<evidence type="ECO:0000256" key="5">
    <source>
        <dbReference type="ARBA" id="ARBA00022989"/>
    </source>
</evidence>
<dbReference type="PANTHER" id="PTHR35457:SF1">
    <property type="entry name" value="HEME A SYNTHASE"/>
    <property type="match status" value="1"/>
</dbReference>
<feature type="transmembrane region" description="Helical" evidence="11">
    <location>
        <begin position="50"/>
        <end position="71"/>
    </location>
</feature>
<dbReference type="EMBL" id="LQYS01000120">
    <property type="protein sequence ID" value="KYD07296.1"/>
    <property type="molecule type" value="Genomic_DNA"/>
</dbReference>
<evidence type="ECO:0000256" key="10">
    <source>
        <dbReference type="ARBA" id="ARBA00023157"/>
    </source>
</evidence>
<feature type="transmembrane region" description="Helical" evidence="11">
    <location>
        <begin position="108"/>
        <end position="125"/>
    </location>
</feature>
<dbReference type="UniPathway" id="UPA00269">
    <property type="reaction ID" value="UER00713"/>
</dbReference>
<feature type="transmembrane region" description="Helical" evidence="11">
    <location>
        <begin position="287"/>
        <end position="309"/>
    </location>
</feature>
<evidence type="ECO:0000256" key="2">
    <source>
        <dbReference type="ARBA" id="ARBA00022475"/>
    </source>
</evidence>
<keyword evidence="3 11" id="KW-0812">Transmembrane</keyword>
<feature type="transmembrane region" description="Helical" evidence="11">
    <location>
        <begin position="208"/>
        <end position="228"/>
    </location>
</feature>
<dbReference type="eggNOG" id="COG1612">
    <property type="taxonomic scope" value="Bacteria"/>
</dbReference>
<keyword evidence="8 11" id="KW-0350">Heme biosynthesis</keyword>
<dbReference type="HAMAP" id="MF_01664">
    <property type="entry name" value="HemeA_synth_type1"/>
    <property type="match status" value="1"/>
</dbReference>
<feature type="transmembrane region" description="Helical" evidence="11">
    <location>
        <begin position="315"/>
        <end position="339"/>
    </location>
</feature>
<comment type="cofactor">
    <cofactor evidence="11">
        <name>heme b</name>
        <dbReference type="ChEBI" id="CHEBI:60344"/>
    </cofactor>
</comment>
<keyword evidence="6 11" id="KW-0560">Oxidoreductase</keyword>
<dbReference type="GO" id="GO:0120547">
    <property type="term" value="F:heme A synthase activity"/>
    <property type="evidence" value="ECO:0007669"/>
    <property type="project" value="UniProtKB-EC"/>
</dbReference>
<dbReference type="AlphaFoldDB" id="A0A150L5N6"/>
<dbReference type="GO" id="GO:0046872">
    <property type="term" value="F:metal ion binding"/>
    <property type="evidence" value="ECO:0007669"/>
    <property type="project" value="UniProtKB-KW"/>
</dbReference>
<evidence type="ECO:0000313" key="13">
    <source>
        <dbReference type="Proteomes" id="UP000075455"/>
    </source>
</evidence>
<comment type="caution">
    <text evidence="11">Lacks conserved residue(s) required for the propagation of feature annotation.</text>
</comment>
<evidence type="ECO:0000256" key="7">
    <source>
        <dbReference type="ARBA" id="ARBA00023004"/>
    </source>
</evidence>
<keyword evidence="5 11" id="KW-1133">Transmembrane helix</keyword>
<evidence type="ECO:0000256" key="8">
    <source>
        <dbReference type="ARBA" id="ARBA00023133"/>
    </source>
</evidence>
<feature type="transmembrane region" description="Helical" evidence="11">
    <location>
        <begin position="137"/>
        <end position="159"/>
    </location>
</feature>
<keyword evidence="7 11" id="KW-0408">Iron</keyword>
<keyword evidence="10" id="KW-1015">Disulfide bond</keyword>
<comment type="caution">
    <text evidence="12">The sequence shown here is derived from an EMBL/GenBank/DDBJ whole genome shotgun (WGS) entry which is preliminary data.</text>
</comment>
<keyword evidence="4 11" id="KW-0479">Metal-binding</keyword>
<dbReference type="Proteomes" id="UP000075455">
    <property type="component" value="Unassembled WGS sequence"/>
</dbReference>
<dbReference type="InterPro" id="IPR003780">
    <property type="entry name" value="COX15/CtaA_fam"/>
</dbReference>
<feature type="binding site" description="axial binding residue" evidence="11">
    <location>
        <position position="320"/>
    </location>
    <ligand>
        <name>heme</name>
        <dbReference type="ChEBI" id="CHEBI:30413"/>
    </ligand>
    <ligandPart>
        <name>Fe</name>
        <dbReference type="ChEBI" id="CHEBI:18248"/>
    </ligandPart>
</feature>
<feature type="binding site" description="axial binding residue" evidence="11">
    <location>
        <position position="258"/>
    </location>
    <ligand>
        <name>heme</name>
        <dbReference type="ChEBI" id="CHEBI:30413"/>
    </ligand>
    <ligandPart>
        <name>Fe</name>
        <dbReference type="ChEBI" id="CHEBI:18248"/>
    </ligandPart>
</feature>
<evidence type="ECO:0000256" key="9">
    <source>
        <dbReference type="ARBA" id="ARBA00023136"/>
    </source>
</evidence>
<evidence type="ECO:0000256" key="3">
    <source>
        <dbReference type="ARBA" id="ARBA00022692"/>
    </source>
</evidence>
<dbReference type="PATRIC" id="fig|81408.3.peg.1687"/>
<feature type="transmembrane region" description="Helical" evidence="11">
    <location>
        <begin position="12"/>
        <end position="29"/>
    </location>
</feature>
<evidence type="ECO:0000256" key="4">
    <source>
        <dbReference type="ARBA" id="ARBA00022723"/>
    </source>
</evidence>
<dbReference type="GO" id="GO:0006784">
    <property type="term" value="P:heme A biosynthetic process"/>
    <property type="evidence" value="ECO:0007669"/>
    <property type="project" value="UniProtKB-UniRule"/>
</dbReference>